<feature type="region of interest" description="Disordered" evidence="1">
    <location>
        <begin position="148"/>
        <end position="175"/>
    </location>
</feature>
<evidence type="ECO:0000256" key="1">
    <source>
        <dbReference type="SAM" id="MobiDB-lite"/>
    </source>
</evidence>
<organism evidence="2 3">
    <name type="scientific">Penicillium rubens (strain ATCC 28089 / DSM 1075 / NRRL 1951 / Wisconsin 54-1255)</name>
    <name type="common">Penicillium chrysogenum</name>
    <dbReference type="NCBI Taxonomy" id="500485"/>
    <lineage>
        <taxon>Eukaryota</taxon>
        <taxon>Fungi</taxon>
        <taxon>Dikarya</taxon>
        <taxon>Ascomycota</taxon>
        <taxon>Pezizomycotina</taxon>
        <taxon>Eurotiomycetes</taxon>
        <taxon>Eurotiomycetidae</taxon>
        <taxon>Eurotiales</taxon>
        <taxon>Aspergillaceae</taxon>
        <taxon>Penicillium</taxon>
        <taxon>Penicillium chrysogenum species complex</taxon>
    </lineage>
</organism>
<protein>
    <submittedName>
        <fullName evidence="2">Uncharacterized protein</fullName>
    </submittedName>
</protein>
<keyword evidence="3" id="KW-1185">Reference proteome</keyword>
<dbReference type="VEuPathDB" id="FungiDB:PCH_Pc16g14500"/>
<dbReference type="Proteomes" id="UP000000724">
    <property type="component" value="Contig Pc00c16"/>
</dbReference>
<name>B6H9Z6_PENRW</name>
<dbReference type="HOGENOM" id="CLU_1533083_0_0_1"/>
<evidence type="ECO:0000313" key="3">
    <source>
        <dbReference type="Proteomes" id="UP000000724"/>
    </source>
</evidence>
<accession>B6H9Z6</accession>
<dbReference type="AlphaFoldDB" id="B6H9Z6"/>
<sequence>MVVIKSRSCVDTTCKRKQVFIVQTNPVMVHIPYPALPLLSPSSLTCLVQVFSIEWRYDFQNLAKNSDHRPPRSYQCNVAVGAKEQATKRARTKRRTGKAIRMRQKKKKDIRDTLHESPFYYTVLRLFQISSGWPNIVSEGHRIGYTETGIDRPTIPKQPKQLAPSTGFSAILPDS</sequence>
<gene>
    <name evidence="2" type="ORF">Pc16g14500</name>
    <name evidence="2" type="ORF">PCH_Pc16g14500</name>
</gene>
<proteinExistence type="predicted"/>
<evidence type="ECO:0000313" key="2">
    <source>
        <dbReference type="EMBL" id="CAP94120.1"/>
    </source>
</evidence>
<dbReference type="EMBL" id="AM920431">
    <property type="protein sequence ID" value="CAP94120.1"/>
    <property type="molecule type" value="Genomic_DNA"/>
</dbReference>
<reference evidence="2 3" key="1">
    <citation type="journal article" date="2008" name="Nat. Biotechnol.">
        <title>Genome sequencing and analysis of the filamentous fungus Penicillium chrysogenum.</title>
        <authorList>
            <person name="van den Berg M.A."/>
            <person name="Albang R."/>
            <person name="Albermann K."/>
            <person name="Badger J.H."/>
            <person name="Daran J.-M."/>
            <person name="Driessen A.J.M."/>
            <person name="Garcia-Estrada C."/>
            <person name="Fedorova N.D."/>
            <person name="Harris D.M."/>
            <person name="Heijne W.H.M."/>
            <person name="Joardar V.S."/>
            <person name="Kiel J.A.K.W."/>
            <person name="Kovalchuk A."/>
            <person name="Martin J.F."/>
            <person name="Nierman W.C."/>
            <person name="Nijland J.G."/>
            <person name="Pronk J.T."/>
            <person name="Roubos J.A."/>
            <person name="van der Klei I.J."/>
            <person name="van Peij N.N.M.E."/>
            <person name="Veenhuis M."/>
            <person name="von Doehren H."/>
            <person name="Wagner C."/>
            <person name="Wortman J.R."/>
            <person name="Bovenberg R.A.L."/>
        </authorList>
    </citation>
    <scope>NUCLEOTIDE SEQUENCE [LARGE SCALE GENOMIC DNA]</scope>
    <source>
        <strain evidence="3">ATCC 28089 / DSM 1075 / NRRL 1951 / Wisconsin 54-1255</strain>
    </source>
</reference>